<proteinExistence type="inferred from homology"/>
<sequence>MNNKLAKSFGDRIFLVVDYIVLLTVSLTCLLPMVHVLALSFSDSVSAASNSVLFIPKGFNLAAYDTMFSNPIFLNAFFVSIYRTIVGTAINLAVTVIAAYPLSKENNELRGRKWISLFFIIPMMVSGGLIPNYLLVKNLNMMDTLWSLILPGCLPIGNVVLMMNFFRGINKSIFESAEIDGANDFTILFRIALPLATASIATITLFQMVGHWNEWFGATIYINDRNKWPLQTLLRQMLTNIDYSSFGAESLGKLRLLSDRSFRGAMIVFATVPILCVYPFMQKHFVSGIAIGSVKE</sequence>
<keyword evidence="2 7" id="KW-0813">Transport</keyword>
<gene>
    <name evidence="9" type="ORF">ADH66_11865</name>
    <name evidence="10" type="ORF">I5Q82_02175</name>
</gene>
<feature type="transmembrane region" description="Helical" evidence="7">
    <location>
        <begin position="114"/>
        <end position="134"/>
    </location>
</feature>
<evidence type="ECO:0000256" key="2">
    <source>
        <dbReference type="ARBA" id="ARBA00022448"/>
    </source>
</evidence>
<organism evidence="10 12">
    <name type="scientific">Acutalibacter muris</name>
    <dbReference type="NCBI Taxonomy" id="1796620"/>
    <lineage>
        <taxon>Bacteria</taxon>
        <taxon>Bacillati</taxon>
        <taxon>Bacillota</taxon>
        <taxon>Clostridia</taxon>
        <taxon>Eubacteriales</taxon>
        <taxon>Acutalibacteraceae</taxon>
        <taxon>Acutalibacter</taxon>
    </lineage>
</organism>
<feature type="transmembrane region" description="Helical" evidence="7">
    <location>
        <begin position="187"/>
        <end position="209"/>
    </location>
</feature>
<dbReference type="Proteomes" id="UP000596035">
    <property type="component" value="Chromosome"/>
</dbReference>
<evidence type="ECO:0000256" key="1">
    <source>
        <dbReference type="ARBA" id="ARBA00004651"/>
    </source>
</evidence>
<feature type="transmembrane region" description="Helical" evidence="7">
    <location>
        <begin position="81"/>
        <end position="102"/>
    </location>
</feature>
<comment type="similarity">
    <text evidence="7">Belongs to the binding-protein-dependent transport system permease family.</text>
</comment>
<dbReference type="Proteomes" id="UP000196710">
    <property type="component" value="Chromosome"/>
</dbReference>
<keyword evidence="4 7" id="KW-0812">Transmembrane</keyword>
<dbReference type="KEGG" id="amur:ADH66_11865"/>
<comment type="subcellular location">
    <subcellularLocation>
        <location evidence="1 7">Cell membrane</location>
        <topology evidence="1 7">Multi-pass membrane protein</topology>
    </subcellularLocation>
</comment>
<dbReference type="AlphaFoldDB" id="A0A1Z2XSE6"/>
<dbReference type="InterPro" id="IPR000515">
    <property type="entry name" value="MetI-like"/>
</dbReference>
<dbReference type="SUPFAM" id="SSF161098">
    <property type="entry name" value="MetI-like"/>
    <property type="match status" value="1"/>
</dbReference>
<feature type="domain" description="ABC transmembrane type-1" evidence="8">
    <location>
        <begin position="77"/>
        <end position="281"/>
    </location>
</feature>
<evidence type="ECO:0000313" key="9">
    <source>
        <dbReference type="EMBL" id="ASB41291.1"/>
    </source>
</evidence>
<keyword evidence="5 7" id="KW-1133">Transmembrane helix</keyword>
<accession>A0A1Z2XSE6</accession>
<reference evidence="10 12" key="3">
    <citation type="submission" date="2020-11" db="EMBL/GenBank/DDBJ databases">
        <title>Closed and high quality bacterial genomes of the OMM12 community.</title>
        <authorList>
            <person name="Marbouty M."/>
            <person name="Lamy-Besnier Q."/>
            <person name="Debarbieux L."/>
            <person name="Koszul R."/>
        </authorList>
    </citation>
    <scope>NUCLEOTIDE SEQUENCE [LARGE SCALE GENOMIC DNA]</scope>
    <source>
        <strain evidence="10 12">KB18</strain>
    </source>
</reference>
<feature type="transmembrane region" description="Helical" evidence="7">
    <location>
        <begin position="146"/>
        <end position="166"/>
    </location>
</feature>
<dbReference type="RefSeq" id="WP_066540485.1">
    <property type="nucleotide sequence ID" value="NZ_CP021422.1"/>
</dbReference>
<dbReference type="EMBL" id="CP021422">
    <property type="protein sequence ID" value="ASB41291.1"/>
    <property type="molecule type" value="Genomic_DNA"/>
</dbReference>
<evidence type="ECO:0000313" key="10">
    <source>
        <dbReference type="EMBL" id="QQR30559.1"/>
    </source>
</evidence>
<keyword evidence="6 7" id="KW-0472">Membrane</keyword>
<evidence type="ECO:0000256" key="4">
    <source>
        <dbReference type="ARBA" id="ARBA00022692"/>
    </source>
</evidence>
<dbReference type="Pfam" id="PF00528">
    <property type="entry name" value="BPD_transp_1"/>
    <property type="match status" value="1"/>
</dbReference>
<protein>
    <submittedName>
        <fullName evidence="10">Carbohydrate ABC transporter permease</fullName>
    </submittedName>
</protein>
<dbReference type="Gene3D" id="1.10.3720.10">
    <property type="entry name" value="MetI-like"/>
    <property type="match status" value="1"/>
</dbReference>
<name>A0A1Z2XSE6_9FIRM</name>
<evidence type="ECO:0000313" key="11">
    <source>
        <dbReference type="Proteomes" id="UP000196710"/>
    </source>
</evidence>
<keyword evidence="11" id="KW-1185">Reference proteome</keyword>
<dbReference type="GO" id="GO:0005886">
    <property type="term" value="C:plasma membrane"/>
    <property type="evidence" value="ECO:0007669"/>
    <property type="project" value="UniProtKB-SubCell"/>
</dbReference>
<feature type="transmembrane region" description="Helical" evidence="7">
    <location>
        <begin position="12"/>
        <end position="34"/>
    </location>
</feature>
<evidence type="ECO:0000259" key="8">
    <source>
        <dbReference type="PROSITE" id="PS50928"/>
    </source>
</evidence>
<dbReference type="CDD" id="cd06261">
    <property type="entry name" value="TM_PBP2"/>
    <property type="match status" value="1"/>
</dbReference>
<evidence type="ECO:0000256" key="6">
    <source>
        <dbReference type="ARBA" id="ARBA00023136"/>
    </source>
</evidence>
<evidence type="ECO:0000313" key="12">
    <source>
        <dbReference type="Proteomes" id="UP000596035"/>
    </source>
</evidence>
<evidence type="ECO:0000256" key="3">
    <source>
        <dbReference type="ARBA" id="ARBA00022475"/>
    </source>
</evidence>
<dbReference type="PANTHER" id="PTHR43744">
    <property type="entry name" value="ABC TRANSPORTER PERMEASE PROTEIN MG189-RELATED-RELATED"/>
    <property type="match status" value="1"/>
</dbReference>
<dbReference type="PROSITE" id="PS50928">
    <property type="entry name" value="ABC_TM1"/>
    <property type="match status" value="1"/>
</dbReference>
<dbReference type="EMBL" id="CP065321">
    <property type="protein sequence ID" value="QQR30559.1"/>
    <property type="molecule type" value="Genomic_DNA"/>
</dbReference>
<reference evidence="11" key="2">
    <citation type="submission" date="2017-05" db="EMBL/GenBank/DDBJ databases">
        <title>Improved OligoMM genomes.</title>
        <authorList>
            <person name="Garzetti D."/>
        </authorList>
    </citation>
    <scope>NUCLEOTIDE SEQUENCE [LARGE SCALE GENOMIC DNA]</scope>
    <source>
        <strain evidence="11">KB18</strain>
    </source>
</reference>
<evidence type="ECO:0000256" key="7">
    <source>
        <dbReference type="RuleBase" id="RU363032"/>
    </source>
</evidence>
<evidence type="ECO:0000256" key="5">
    <source>
        <dbReference type="ARBA" id="ARBA00022989"/>
    </source>
</evidence>
<feature type="transmembrane region" description="Helical" evidence="7">
    <location>
        <begin position="262"/>
        <end position="281"/>
    </location>
</feature>
<reference evidence="9" key="1">
    <citation type="journal article" date="2017" name="Genome Announc.">
        <title>High-Quality Whole-Genome Sequences of the Oligo-Mouse-Microbiota Bacterial Community.</title>
        <authorList>
            <person name="Garzetti D."/>
            <person name="Brugiroux S."/>
            <person name="Bunk B."/>
            <person name="Pukall R."/>
            <person name="McCoy K.D."/>
            <person name="Macpherson A.J."/>
            <person name="Stecher B."/>
        </authorList>
    </citation>
    <scope>NUCLEOTIDE SEQUENCE</scope>
    <source>
        <strain evidence="9">KB18</strain>
    </source>
</reference>
<keyword evidence="3" id="KW-1003">Cell membrane</keyword>
<dbReference type="GO" id="GO:0055085">
    <property type="term" value="P:transmembrane transport"/>
    <property type="evidence" value="ECO:0007669"/>
    <property type="project" value="InterPro"/>
</dbReference>
<dbReference type="InterPro" id="IPR035906">
    <property type="entry name" value="MetI-like_sf"/>
</dbReference>
<dbReference type="PANTHER" id="PTHR43744:SF9">
    <property type="entry name" value="POLYGALACTURONAN_RHAMNOGALACTURONAN TRANSPORT SYSTEM PERMEASE PROTEIN YTCP"/>
    <property type="match status" value="1"/>
</dbReference>